<accession>A0A2K8KTJ0</accession>
<dbReference type="OrthoDB" id="6192812at2"/>
<sequence length="457" mass="50467">MNLILLLALLVGTQIGLSDGLILPTLVADHGQGSFLAVYTVLKLLFILPVLQAELVAGRLYRVTPFEFSFSILNKTTTRVLFGILLTAIILVMATNLFNTSWALMFGFDGLQGDLLSLKPLDQNLYWFAQNQDISRIMILVVVQGVLLVMLGGLAWRVIAAIFLAVVPLVALFIVLSLPSIGRMLLDMAWPALSVEDLLVAMQHALTSSMAGLLIWYVVGTNLSDRLPTGRVIIGVQAFDVLYGMAMLAISWQWISAQAVANLDVGTLLRALTASLSDTVLLPFPIAVWLFFTALVGSISSLPLLLLVTQERHVPGRRWLLMGTIASVVALSGVLVYSHDPDSPLIWYGKPVYHYVQQLSQGVIIPFITASIALWIGWVVWPNRVLLQVNPHGGLRYFLWRLVLKFVVPLVLGLVFVRATVSLIAIDLYQALACVCAILLIFRLYYWVKNRALLPRI</sequence>
<feature type="transmembrane region" description="Helical" evidence="6">
    <location>
        <begin position="286"/>
        <end position="307"/>
    </location>
</feature>
<feature type="transmembrane region" description="Helical" evidence="6">
    <location>
        <begin position="158"/>
        <end position="178"/>
    </location>
</feature>
<feature type="transmembrane region" description="Helical" evidence="6">
    <location>
        <begin position="198"/>
        <end position="220"/>
    </location>
</feature>
<feature type="transmembrane region" description="Helical" evidence="6">
    <location>
        <begin position="428"/>
        <end position="448"/>
    </location>
</feature>
<keyword evidence="3 6" id="KW-0812">Transmembrane</keyword>
<feature type="transmembrane region" description="Helical" evidence="6">
    <location>
        <begin position="232"/>
        <end position="255"/>
    </location>
</feature>
<dbReference type="InterPro" id="IPR037272">
    <property type="entry name" value="SNS_sf"/>
</dbReference>
<feature type="transmembrane region" description="Helical" evidence="6">
    <location>
        <begin position="402"/>
        <end position="422"/>
    </location>
</feature>
<name>A0A2K8KTJ0_9GAMM</name>
<organism evidence="7 8">
    <name type="scientific">Reinekea forsetii</name>
    <dbReference type="NCBI Taxonomy" id="1336806"/>
    <lineage>
        <taxon>Bacteria</taxon>
        <taxon>Pseudomonadati</taxon>
        <taxon>Pseudomonadota</taxon>
        <taxon>Gammaproteobacteria</taxon>
        <taxon>Oceanospirillales</taxon>
        <taxon>Saccharospirillaceae</taxon>
        <taxon>Reinekea</taxon>
    </lineage>
</organism>
<evidence type="ECO:0000256" key="4">
    <source>
        <dbReference type="ARBA" id="ARBA00022989"/>
    </source>
</evidence>
<evidence type="ECO:0000313" key="8">
    <source>
        <dbReference type="Proteomes" id="UP000229757"/>
    </source>
</evidence>
<protein>
    <submittedName>
        <fullName evidence="7">Na+-dependent transporter of the SNF family protein</fullName>
    </submittedName>
</protein>
<evidence type="ECO:0000256" key="6">
    <source>
        <dbReference type="SAM" id="Phobius"/>
    </source>
</evidence>
<dbReference type="AlphaFoldDB" id="A0A2K8KTJ0"/>
<dbReference type="KEGG" id="rfo:REIFOR_02902"/>
<dbReference type="RefSeq" id="WP_100258241.1">
    <property type="nucleotide sequence ID" value="NZ_CP011797.1"/>
</dbReference>
<dbReference type="EMBL" id="CP011797">
    <property type="protein sequence ID" value="ATX78023.1"/>
    <property type="molecule type" value="Genomic_DNA"/>
</dbReference>
<comment type="subcellular location">
    <subcellularLocation>
        <location evidence="1">Membrane</location>
        <topology evidence="1">Multi-pass membrane protein</topology>
    </subcellularLocation>
</comment>
<dbReference type="Proteomes" id="UP000229757">
    <property type="component" value="Chromosome"/>
</dbReference>
<evidence type="ECO:0000256" key="5">
    <source>
        <dbReference type="ARBA" id="ARBA00023136"/>
    </source>
</evidence>
<reference evidence="7 8" key="1">
    <citation type="journal article" date="2017" name="Environ. Microbiol.">
        <title>Genomic and physiological analyses of 'Reinekea forsetii' reveal a versatile opportunistic lifestyle during spring algae blooms.</title>
        <authorList>
            <person name="Avci B."/>
            <person name="Hahnke R.L."/>
            <person name="Chafee M."/>
            <person name="Fischer T."/>
            <person name="Gruber-Vodicka H."/>
            <person name="Tegetmeyer H.E."/>
            <person name="Harder J."/>
            <person name="Fuchs B.M."/>
            <person name="Amann R.I."/>
            <person name="Teeling H."/>
        </authorList>
    </citation>
    <scope>NUCLEOTIDE SEQUENCE [LARGE SCALE GENOMIC DNA]</scope>
    <source>
        <strain evidence="7 8">Hel1_31_D35</strain>
    </source>
</reference>
<keyword evidence="5 6" id="KW-0472">Membrane</keyword>
<feature type="transmembrane region" description="Helical" evidence="6">
    <location>
        <begin position="36"/>
        <end position="57"/>
    </location>
</feature>
<keyword evidence="4 6" id="KW-1133">Transmembrane helix</keyword>
<proteinExistence type="predicted"/>
<keyword evidence="8" id="KW-1185">Reference proteome</keyword>
<dbReference type="InterPro" id="IPR000175">
    <property type="entry name" value="Na/ntran_symport"/>
</dbReference>
<evidence type="ECO:0000313" key="7">
    <source>
        <dbReference type="EMBL" id="ATX78023.1"/>
    </source>
</evidence>
<keyword evidence="2" id="KW-0813">Transport</keyword>
<gene>
    <name evidence="7" type="ORF">REIFOR_02902</name>
</gene>
<dbReference type="SUPFAM" id="SSF161070">
    <property type="entry name" value="SNF-like"/>
    <property type="match status" value="1"/>
</dbReference>
<feature type="transmembrane region" description="Helical" evidence="6">
    <location>
        <begin position="319"/>
        <end position="339"/>
    </location>
</feature>
<dbReference type="PROSITE" id="PS50267">
    <property type="entry name" value="NA_NEUROTRAN_SYMP_3"/>
    <property type="match status" value="1"/>
</dbReference>
<evidence type="ECO:0000256" key="1">
    <source>
        <dbReference type="ARBA" id="ARBA00004141"/>
    </source>
</evidence>
<evidence type="ECO:0000256" key="3">
    <source>
        <dbReference type="ARBA" id="ARBA00022692"/>
    </source>
</evidence>
<feature type="transmembrane region" description="Helical" evidence="6">
    <location>
        <begin position="78"/>
        <end position="98"/>
    </location>
</feature>
<dbReference type="GO" id="GO:0016020">
    <property type="term" value="C:membrane"/>
    <property type="evidence" value="ECO:0007669"/>
    <property type="project" value="UniProtKB-SubCell"/>
</dbReference>
<feature type="transmembrane region" description="Helical" evidence="6">
    <location>
        <begin position="359"/>
        <end position="381"/>
    </location>
</feature>
<feature type="transmembrane region" description="Helical" evidence="6">
    <location>
        <begin position="134"/>
        <end position="151"/>
    </location>
</feature>
<evidence type="ECO:0000256" key="2">
    <source>
        <dbReference type="ARBA" id="ARBA00022448"/>
    </source>
</evidence>